<organism evidence="4 6">
    <name type="scientific">Trichuris suis</name>
    <name type="common">pig whipworm</name>
    <dbReference type="NCBI Taxonomy" id="68888"/>
    <lineage>
        <taxon>Eukaryota</taxon>
        <taxon>Metazoa</taxon>
        <taxon>Ecdysozoa</taxon>
        <taxon>Nematoda</taxon>
        <taxon>Enoplea</taxon>
        <taxon>Dorylaimia</taxon>
        <taxon>Trichinellida</taxon>
        <taxon>Trichuridae</taxon>
        <taxon>Trichuris</taxon>
    </lineage>
</organism>
<protein>
    <recommendedName>
        <fullName evidence="3">Abnormal cell migration protein 18-like fibronectin type I domain-containing protein</fullName>
    </recommendedName>
</protein>
<dbReference type="Pfam" id="PF23003">
    <property type="entry name" value="Fn1_2"/>
    <property type="match status" value="2"/>
</dbReference>
<proteinExistence type="predicted"/>
<reference evidence="4 6" key="1">
    <citation type="journal article" date="2014" name="Nat. Genet.">
        <title>Genome and transcriptome of the porcine whipworm Trichuris suis.</title>
        <authorList>
            <person name="Jex A.R."/>
            <person name="Nejsum P."/>
            <person name="Schwarz E.M."/>
            <person name="Hu L."/>
            <person name="Young N.D."/>
            <person name="Hall R.S."/>
            <person name="Korhonen P.K."/>
            <person name="Liao S."/>
            <person name="Thamsborg S."/>
            <person name="Xia J."/>
            <person name="Xu P."/>
            <person name="Wang S."/>
            <person name="Scheerlinck J.P."/>
            <person name="Hofmann A."/>
            <person name="Sternberg P.W."/>
            <person name="Wang J."/>
            <person name="Gasser R.B."/>
        </authorList>
    </citation>
    <scope>NUCLEOTIDE SEQUENCE [LARGE SCALE GENOMIC DNA]</scope>
    <source>
        <strain evidence="5">DCEP-RM93F</strain>
        <strain evidence="4">DCEP-RM93M</strain>
    </source>
</reference>
<evidence type="ECO:0000259" key="3">
    <source>
        <dbReference type="Pfam" id="PF23003"/>
    </source>
</evidence>
<feature type="domain" description="Abnormal cell migration protein 18-like fibronectin type I" evidence="3">
    <location>
        <begin position="469"/>
        <end position="537"/>
    </location>
</feature>
<sequence>MISKMKGKLFMFLVFHTILLATSYPQGSPTKVSSITINLKPSQQPKTQRQESFDGPYRATKIYIDDAAQRGNDGRAGSIGGYGGGYAGIQGGRGSTERTYGRKGPNSGIGGSGSIKGNGGSYTGIEGGHGSLEFSYASSGAQRGSDGSAGSIGGYGGNYAGIKGGRGSAELTHGGSGPHNGIGGNGSIRGNGGSYTRIEGGHSSIEFSYVSEGAQRRNDGSAESNGGYGGAYAGIKGGRGSTELSYGGNGPYSGIQGSGSIRGSGGRYAGMEGGHGGIDISYEGNEPHRWNGHHGSNGGYGNGGAHGCKGAYPSKGVYGCNGGHGAHGSNGAYGGSDEYNGNGDHANNGGYEGGADGGCKDESGRVLRFGETYRKGNFIFKCERLSSIAVSLTPIKCILDEQDMRIGEKRRRGGFLYACLKTETGITIDVVGCFGDDDALAEFGETFTVKNFIFMCAKEGNAGIHKPYGCLIEGKQVKMGQTVQVRSFLYKCSPTRDGSVQTEVVACVDKSGRKIDIGKRYRDGPFLYQCKKTESGVRAALIGCVAKVSGFDQEFTFGESWNTDANSPLSYKMKCVGDESRAMVDITHCVANLEYAKTATPVGSHVELPKNMVHVCRRQADGQVLNRVVSCEEFEKNERQFFCRNIRS</sequence>
<keyword evidence="2" id="KW-0732">Signal</keyword>
<name>A0A085LKU8_9BILA</name>
<evidence type="ECO:0000313" key="5">
    <source>
        <dbReference type="EMBL" id="KFD71142.1"/>
    </source>
</evidence>
<feature type="region of interest" description="Disordered" evidence="1">
    <location>
        <begin position="91"/>
        <end position="115"/>
    </location>
</feature>
<dbReference type="AlphaFoldDB" id="A0A085LKU8"/>
<evidence type="ECO:0000256" key="1">
    <source>
        <dbReference type="SAM" id="MobiDB-lite"/>
    </source>
</evidence>
<dbReference type="Proteomes" id="UP000030758">
    <property type="component" value="Unassembled WGS sequence"/>
</dbReference>
<evidence type="ECO:0000313" key="4">
    <source>
        <dbReference type="EMBL" id="KFD45594.1"/>
    </source>
</evidence>
<feature type="chain" id="PRO_5010405164" description="Abnormal cell migration protein 18-like fibronectin type I domain-containing protein" evidence="2">
    <location>
        <begin position="22"/>
        <end position="648"/>
    </location>
</feature>
<dbReference type="Proteomes" id="UP000030764">
    <property type="component" value="Unassembled WGS sequence"/>
</dbReference>
<evidence type="ECO:0000256" key="2">
    <source>
        <dbReference type="SAM" id="SignalP"/>
    </source>
</evidence>
<accession>A0A085LKU8</accession>
<keyword evidence="6" id="KW-1185">Reference proteome</keyword>
<dbReference type="InterPro" id="IPR040282">
    <property type="entry name" value="Mig-18-like"/>
</dbReference>
<evidence type="ECO:0000313" key="6">
    <source>
        <dbReference type="Proteomes" id="UP000030764"/>
    </source>
</evidence>
<dbReference type="PANTHER" id="PTHR35572">
    <property type="entry name" value="PROTEIN CBG04538-RELATED"/>
    <property type="match status" value="1"/>
</dbReference>
<feature type="domain" description="Abnormal cell migration protein 18-like fibronectin type I" evidence="3">
    <location>
        <begin position="396"/>
        <end position="462"/>
    </location>
</feature>
<dbReference type="InterPro" id="IPR055119">
    <property type="entry name" value="Mig18_Fn1"/>
</dbReference>
<gene>
    <name evidence="4" type="ORF">M513_13529</name>
    <name evidence="5" type="ORF">M514_13529</name>
</gene>
<dbReference type="EMBL" id="KL367483">
    <property type="protein sequence ID" value="KFD71142.1"/>
    <property type="molecule type" value="Genomic_DNA"/>
</dbReference>
<feature type="signal peptide" evidence="2">
    <location>
        <begin position="1"/>
        <end position="21"/>
    </location>
</feature>
<dbReference type="EMBL" id="KL363456">
    <property type="protein sequence ID" value="KFD45594.1"/>
    <property type="molecule type" value="Genomic_DNA"/>
</dbReference>